<sequence>MIIKKLLVFLLLFSLVKGYSQQNLNAYKYVIVPKKFDAFKKENQYKTSTLVKFLFTKNGFNAVYDDALPEDLENNRCLGVLVSVIDESSMFTTKTALELKDCFSKKVLTTIMGSSKEKGYESAYREALTEAFTTIKALGYQYSPPEKGQVAITENIAPMEENKHPKNKPDRAVVKQEATPEKQLYKSVEPVASEIKKSEPVVKETSAGIQKDGNILYAQEIPDGYQLVDSTPRIKLKLYRTSMPDVFTVKYEKDNGVVFKKDGKWYLEYYFGGQLVTEELNIKF</sequence>
<evidence type="ECO:0008006" key="4">
    <source>
        <dbReference type="Google" id="ProtNLM"/>
    </source>
</evidence>
<keyword evidence="1" id="KW-0732">Signal</keyword>
<dbReference type="RefSeq" id="WP_188313813.1">
    <property type="nucleotide sequence ID" value="NZ_JABTCG010000003.1"/>
</dbReference>
<keyword evidence="3" id="KW-1185">Reference proteome</keyword>
<feature type="chain" id="PRO_5045282149" description="TLP18.3, Psb32 and MOLO-1 founding protein of phosphatase" evidence="1">
    <location>
        <begin position="21"/>
        <end position="284"/>
    </location>
</feature>
<protein>
    <recommendedName>
        <fullName evidence="4">TLP18.3, Psb32 and MOLO-1 founding protein of phosphatase</fullName>
    </recommendedName>
</protein>
<evidence type="ECO:0000313" key="3">
    <source>
        <dbReference type="Proteomes" id="UP000598350"/>
    </source>
</evidence>
<name>A0ABR7VCM6_9FLAO</name>
<feature type="signal peptide" evidence="1">
    <location>
        <begin position="1"/>
        <end position="20"/>
    </location>
</feature>
<organism evidence="2 3">
    <name type="scientific">Maribacter arenosus</name>
    <dbReference type="NCBI Taxonomy" id="1854708"/>
    <lineage>
        <taxon>Bacteria</taxon>
        <taxon>Pseudomonadati</taxon>
        <taxon>Bacteroidota</taxon>
        <taxon>Flavobacteriia</taxon>
        <taxon>Flavobacteriales</taxon>
        <taxon>Flavobacteriaceae</taxon>
        <taxon>Maribacter</taxon>
    </lineage>
</organism>
<evidence type="ECO:0000313" key="2">
    <source>
        <dbReference type="EMBL" id="MBD0850666.1"/>
    </source>
</evidence>
<dbReference type="Proteomes" id="UP000598350">
    <property type="component" value="Unassembled WGS sequence"/>
</dbReference>
<reference evidence="2 3" key="1">
    <citation type="submission" date="2020-05" db="EMBL/GenBank/DDBJ databases">
        <title>The draft genome sequence of Maribacter arenosus CAU 1321.</title>
        <authorList>
            <person name="Mu L."/>
        </authorList>
    </citation>
    <scope>NUCLEOTIDE SEQUENCE [LARGE SCALE GENOMIC DNA]</scope>
    <source>
        <strain evidence="2 3">CAU 1321</strain>
    </source>
</reference>
<proteinExistence type="predicted"/>
<accession>A0ABR7VCM6</accession>
<evidence type="ECO:0000256" key="1">
    <source>
        <dbReference type="SAM" id="SignalP"/>
    </source>
</evidence>
<gene>
    <name evidence="2" type="ORF">HPE63_08300</name>
</gene>
<dbReference type="EMBL" id="JABTCG010000003">
    <property type="protein sequence ID" value="MBD0850666.1"/>
    <property type="molecule type" value="Genomic_DNA"/>
</dbReference>
<comment type="caution">
    <text evidence="2">The sequence shown here is derived from an EMBL/GenBank/DDBJ whole genome shotgun (WGS) entry which is preliminary data.</text>
</comment>